<organism evidence="6 7">
    <name type="scientific">Pectobacterium zantedeschiae</name>
    <dbReference type="NCBI Taxonomy" id="2034769"/>
    <lineage>
        <taxon>Bacteria</taxon>
        <taxon>Pseudomonadati</taxon>
        <taxon>Pseudomonadota</taxon>
        <taxon>Gammaproteobacteria</taxon>
        <taxon>Enterobacterales</taxon>
        <taxon>Pectobacteriaceae</taxon>
        <taxon>Pectobacterium</taxon>
    </lineage>
</organism>
<gene>
    <name evidence="6" type="ORF">CLR69_03190</name>
</gene>
<dbReference type="InterPro" id="IPR009057">
    <property type="entry name" value="Homeodomain-like_sf"/>
</dbReference>
<evidence type="ECO:0000313" key="7">
    <source>
        <dbReference type="Proteomes" id="UP001138460"/>
    </source>
</evidence>
<dbReference type="SUPFAM" id="SSF48498">
    <property type="entry name" value="Tetracyclin repressor-like, C-terminal domain"/>
    <property type="match status" value="1"/>
</dbReference>
<feature type="domain" description="HTH tetR-type" evidence="5">
    <location>
        <begin position="13"/>
        <end position="73"/>
    </location>
</feature>
<evidence type="ECO:0000256" key="1">
    <source>
        <dbReference type="ARBA" id="ARBA00023015"/>
    </source>
</evidence>
<dbReference type="Gene3D" id="1.10.357.10">
    <property type="entry name" value="Tetracycline Repressor, domain 2"/>
    <property type="match status" value="1"/>
</dbReference>
<dbReference type="Proteomes" id="UP001138460">
    <property type="component" value="Unassembled WGS sequence"/>
</dbReference>
<dbReference type="EMBL" id="NWTM01000001">
    <property type="protein sequence ID" value="RYC44063.1"/>
    <property type="molecule type" value="Genomic_DNA"/>
</dbReference>
<evidence type="ECO:0000256" key="3">
    <source>
        <dbReference type="ARBA" id="ARBA00023163"/>
    </source>
</evidence>
<feature type="DNA-binding region" description="H-T-H motif" evidence="4">
    <location>
        <begin position="36"/>
        <end position="55"/>
    </location>
</feature>
<keyword evidence="1" id="KW-0805">Transcription regulation</keyword>
<comment type="caution">
    <text evidence="6">The sequence shown here is derived from an EMBL/GenBank/DDBJ whole genome shotgun (WGS) entry which is preliminary data.</text>
</comment>
<protein>
    <submittedName>
        <fullName evidence="6">TetR/AcrR family transcriptional regulator</fullName>
    </submittedName>
</protein>
<dbReference type="InterPro" id="IPR011075">
    <property type="entry name" value="TetR_C"/>
</dbReference>
<dbReference type="PROSITE" id="PS50977">
    <property type="entry name" value="HTH_TETR_2"/>
    <property type="match status" value="1"/>
</dbReference>
<dbReference type="Pfam" id="PF00440">
    <property type="entry name" value="TetR_N"/>
    <property type="match status" value="1"/>
</dbReference>
<dbReference type="SUPFAM" id="SSF46689">
    <property type="entry name" value="Homeodomain-like"/>
    <property type="match status" value="1"/>
</dbReference>
<dbReference type="Gene3D" id="1.10.10.60">
    <property type="entry name" value="Homeodomain-like"/>
    <property type="match status" value="1"/>
</dbReference>
<keyword evidence="7" id="KW-1185">Reference proteome</keyword>
<name>A0A9X8JHX3_9GAMM</name>
<dbReference type="Pfam" id="PF16859">
    <property type="entry name" value="TetR_C_11"/>
    <property type="match status" value="1"/>
</dbReference>
<evidence type="ECO:0000259" key="5">
    <source>
        <dbReference type="PROSITE" id="PS50977"/>
    </source>
</evidence>
<dbReference type="GO" id="GO:0003677">
    <property type="term" value="F:DNA binding"/>
    <property type="evidence" value="ECO:0007669"/>
    <property type="project" value="UniProtKB-UniRule"/>
</dbReference>
<keyword evidence="3" id="KW-0804">Transcription</keyword>
<dbReference type="OrthoDB" id="9796019at2"/>
<dbReference type="RefSeq" id="WP_129706138.1">
    <property type="nucleotide sequence ID" value="NZ_CP139172.1"/>
</dbReference>
<dbReference type="AlphaFoldDB" id="A0A9X8JHX3"/>
<keyword evidence="2 4" id="KW-0238">DNA-binding</keyword>
<reference evidence="6 7" key="1">
    <citation type="journal article" date="2018" name="Syst. Appl. Microbiol.">
        <title>Pectobacterium zantedeschiae sp. nov. a new species of a soft rot pathogen isolated from Calla lily (Zantedeschia spp.).</title>
        <authorList>
            <person name="Waleron M."/>
            <person name="Misztak A."/>
            <person name="Waleron M."/>
            <person name="Franczuk M."/>
            <person name="Jonca J."/>
            <person name="Wielgomas B."/>
            <person name="Mikicinski A."/>
            <person name="Popovic T."/>
            <person name="Waleron K."/>
        </authorList>
    </citation>
    <scope>NUCLEOTIDE SEQUENCE [LARGE SCALE GENOMIC DNA]</scope>
    <source>
        <strain evidence="6 7">9M</strain>
    </source>
</reference>
<evidence type="ECO:0000256" key="2">
    <source>
        <dbReference type="ARBA" id="ARBA00023125"/>
    </source>
</evidence>
<dbReference type="InterPro" id="IPR001647">
    <property type="entry name" value="HTH_TetR"/>
</dbReference>
<accession>A0A9X8JHX3</accession>
<dbReference type="InterPro" id="IPR036271">
    <property type="entry name" value="Tet_transcr_reg_TetR-rel_C_sf"/>
</dbReference>
<sequence>MSLSTRSGRPRSNQVTTTVLKAALNLAKTGGISYATIERISQCTGVAKSTIYRRWPNASAIVMDAFLQDIGPLILYEKYSSITDTVRTTLYSLVDALTGERGELLRHLLGLAQFETELQEAFLQRWIMPRRQLGLRALKQAIESKDLSPKTDPELILDMLYGAIYYRLVVSFEQPDTQFMDNLVDRVFHGLLCNNESPAVEK</sequence>
<evidence type="ECO:0000313" key="6">
    <source>
        <dbReference type="EMBL" id="RYC44063.1"/>
    </source>
</evidence>
<proteinExistence type="predicted"/>
<evidence type="ECO:0000256" key="4">
    <source>
        <dbReference type="PROSITE-ProRule" id="PRU00335"/>
    </source>
</evidence>